<feature type="region of interest" description="Disordered" evidence="1">
    <location>
        <begin position="1"/>
        <end position="65"/>
    </location>
</feature>
<proteinExistence type="predicted"/>
<gene>
    <name evidence="2" type="ORF">PCON_08354</name>
</gene>
<dbReference type="Proteomes" id="UP000018144">
    <property type="component" value="Unassembled WGS sequence"/>
</dbReference>
<sequence>MSGINDNNTSSAKSTNPFRRDVHLPTWDEIQATPNGGGPSSHSGVASSETEQGQHPNIQDRVEEAPEYSRYVFPNRMEPLKALESYDVVLLLDDSTSMLWTLSGWPPTYVLPSSRLWNSRMKNTGWHYLSLMLQGIALAITEHDKG</sequence>
<protein>
    <submittedName>
        <fullName evidence="2">Uncharacterized protein</fullName>
    </submittedName>
</protein>
<reference evidence="2 3" key="1">
    <citation type="journal article" date="2013" name="PLoS Genet.">
        <title>The genome and development-dependent transcriptomes of Pyronema confluens: a window into fungal evolution.</title>
        <authorList>
            <person name="Traeger S."/>
            <person name="Altegoer F."/>
            <person name="Freitag M."/>
            <person name="Gabaldon T."/>
            <person name="Kempken F."/>
            <person name="Kumar A."/>
            <person name="Marcet-Houben M."/>
            <person name="Poggeler S."/>
            <person name="Stajich J.E."/>
            <person name="Nowrousian M."/>
        </authorList>
    </citation>
    <scope>NUCLEOTIDE SEQUENCE [LARGE SCALE GENOMIC DNA]</scope>
    <source>
        <strain evidence="3">CBS 100304</strain>
        <tissue evidence="2">Vegetative mycelium</tissue>
    </source>
</reference>
<evidence type="ECO:0000256" key="1">
    <source>
        <dbReference type="SAM" id="MobiDB-lite"/>
    </source>
</evidence>
<organism evidence="2 3">
    <name type="scientific">Pyronema omphalodes (strain CBS 100304)</name>
    <name type="common">Pyronema confluens</name>
    <dbReference type="NCBI Taxonomy" id="1076935"/>
    <lineage>
        <taxon>Eukaryota</taxon>
        <taxon>Fungi</taxon>
        <taxon>Dikarya</taxon>
        <taxon>Ascomycota</taxon>
        <taxon>Pezizomycotina</taxon>
        <taxon>Pezizomycetes</taxon>
        <taxon>Pezizales</taxon>
        <taxon>Pyronemataceae</taxon>
        <taxon>Pyronema</taxon>
    </lineage>
</organism>
<evidence type="ECO:0000313" key="2">
    <source>
        <dbReference type="EMBL" id="CCX08761.1"/>
    </source>
</evidence>
<accession>U4L7H3</accession>
<feature type="compositionally biased region" description="Polar residues" evidence="1">
    <location>
        <begin position="1"/>
        <end position="17"/>
    </location>
</feature>
<dbReference type="EMBL" id="HF935429">
    <property type="protein sequence ID" value="CCX08761.1"/>
    <property type="molecule type" value="Genomic_DNA"/>
</dbReference>
<dbReference type="AlphaFoldDB" id="U4L7H3"/>
<evidence type="ECO:0000313" key="3">
    <source>
        <dbReference type="Proteomes" id="UP000018144"/>
    </source>
</evidence>
<name>U4L7H3_PYROM</name>
<feature type="compositionally biased region" description="Polar residues" evidence="1">
    <location>
        <begin position="40"/>
        <end position="57"/>
    </location>
</feature>
<keyword evidence="3" id="KW-1185">Reference proteome</keyword>